<dbReference type="AlphaFoldDB" id="A0A3S1AZ41"/>
<protein>
    <submittedName>
        <fullName evidence="2">Polysaccharide deacetylase family protein</fullName>
    </submittedName>
</protein>
<dbReference type="PANTHER" id="PTHR47561">
    <property type="entry name" value="POLYSACCHARIDE DEACETYLASE FAMILY PROTEIN (AFU_ORTHOLOGUE AFUA_6G05030)"/>
    <property type="match status" value="1"/>
</dbReference>
<sequence length="254" mass="29958">MKQDNRILISVDVEEFDIPEAFGRQVPLQEKLEISRRGLQAALQLFEKYQVRATFFITAYWAQHYPELIRQLALHHEIASHAYYHSSFAEQDMEGSRLVLQEISGQQVRGFRMPGGSRADLKALLRAGYSYDASLNPTWLPGHLNHRREPRTMHRQDGMWIIPSSVSPLIRYPVFWLTLKNTPLWMSRHFSKVILQKDHYLSFQFHPWELVNIREYNLPGYISRICGAVMQQKLERYLIFLQQQGRFCAHIDML</sequence>
<dbReference type="Gene3D" id="3.20.20.370">
    <property type="entry name" value="Glycoside hydrolase/deacetylase"/>
    <property type="match status" value="1"/>
</dbReference>
<comment type="caution">
    <text evidence="2">The sequence shown here is derived from an EMBL/GenBank/DDBJ whole genome shotgun (WGS) entry which is preliminary data.</text>
</comment>
<dbReference type="PANTHER" id="PTHR47561:SF1">
    <property type="entry name" value="POLYSACCHARIDE DEACETYLASE FAMILY PROTEIN (AFU_ORTHOLOGUE AFUA_6G05030)"/>
    <property type="match status" value="1"/>
</dbReference>
<gene>
    <name evidence="2" type="ORF">ECE50_025610</name>
</gene>
<dbReference type="GO" id="GO:0016810">
    <property type="term" value="F:hydrolase activity, acting on carbon-nitrogen (but not peptide) bonds"/>
    <property type="evidence" value="ECO:0007669"/>
    <property type="project" value="InterPro"/>
</dbReference>
<dbReference type="EMBL" id="RIAR02000001">
    <property type="protein sequence ID" value="NSL90237.1"/>
    <property type="molecule type" value="Genomic_DNA"/>
</dbReference>
<dbReference type="OrthoDB" id="9806342at2"/>
<feature type="domain" description="NodB homology" evidence="1">
    <location>
        <begin position="40"/>
        <end position="122"/>
    </location>
</feature>
<dbReference type="InterPro" id="IPR011330">
    <property type="entry name" value="Glyco_hydro/deAcase_b/a-brl"/>
</dbReference>
<evidence type="ECO:0000313" key="2">
    <source>
        <dbReference type="EMBL" id="NSL90237.1"/>
    </source>
</evidence>
<reference evidence="2" key="1">
    <citation type="submission" date="2020-05" db="EMBL/GenBank/DDBJ databases">
        <title>Chitinophaga laudate sp. nov., isolated from a tropical peat swamp.</title>
        <authorList>
            <person name="Goh C.B.S."/>
            <person name="Lee M.S."/>
            <person name="Parimannan S."/>
            <person name="Pasbakhsh P."/>
            <person name="Yule C.M."/>
            <person name="Rajandas H."/>
            <person name="Loke S."/>
            <person name="Croft L."/>
            <person name="Tan J.B.L."/>
        </authorList>
    </citation>
    <scope>NUCLEOTIDE SEQUENCE</scope>
    <source>
        <strain evidence="2">Mgbs1</strain>
    </source>
</reference>
<dbReference type="SUPFAM" id="SSF88713">
    <property type="entry name" value="Glycoside hydrolase/deacetylase"/>
    <property type="match status" value="1"/>
</dbReference>
<dbReference type="GO" id="GO:0005975">
    <property type="term" value="P:carbohydrate metabolic process"/>
    <property type="evidence" value="ECO:0007669"/>
    <property type="project" value="InterPro"/>
</dbReference>
<name>A0A3S1AZ41_9BACT</name>
<evidence type="ECO:0000313" key="3">
    <source>
        <dbReference type="Proteomes" id="UP000281028"/>
    </source>
</evidence>
<dbReference type="Proteomes" id="UP000281028">
    <property type="component" value="Unassembled WGS sequence"/>
</dbReference>
<evidence type="ECO:0000259" key="1">
    <source>
        <dbReference type="Pfam" id="PF01522"/>
    </source>
</evidence>
<dbReference type="Pfam" id="PF01522">
    <property type="entry name" value="Polysacc_deac_1"/>
    <property type="match status" value="1"/>
</dbReference>
<proteinExistence type="predicted"/>
<accession>A0A3S1AZ41</accession>
<keyword evidence="3" id="KW-1185">Reference proteome</keyword>
<organism evidence="2 3">
    <name type="scientific">Chitinophaga solisilvae</name>
    <dbReference type="NCBI Taxonomy" id="1233460"/>
    <lineage>
        <taxon>Bacteria</taxon>
        <taxon>Pseudomonadati</taxon>
        <taxon>Bacteroidota</taxon>
        <taxon>Chitinophagia</taxon>
        <taxon>Chitinophagales</taxon>
        <taxon>Chitinophagaceae</taxon>
        <taxon>Chitinophaga</taxon>
    </lineage>
</organism>
<dbReference type="InterPro" id="IPR002509">
    <property type="entry name" value="NODB_dom"/>
</dbReference>